<feature type="compositionally biased region" description="Pro residues" evidence="1">
    <location>
        <begin position="57"/>
        <end position="72"/>
    </location>
</feature>
<feature type="compositionally biased region" description="Acidic residues" evidence="1">
    <location>
        <begin position="40"/>
        <end position="52"/>
    </location>
</feature>
<evidence type="ECO:0000313" key="2">
    <source>
        <dbReference type="EMBL" id="KAF7361273.1"/>
    </source>
</evidence>
<evidence type="ECO:0000313" key="3">
    <source>
        <dbReference type="Proteomes" id="UP000623467"/>
    </source>
</evidence>
<protein>
    <submittedName>
        <fullName evidence="2">Uncharacterized protein</fullName>
    </submittedName>
</protein>
<feature type="compositionally biased region" description="Basic residues" evidence="1">
    <location>
        <begin position="74"/>
        <end position="83"/>
    </location>
</feature>
<feature type="region of interest" description="Disordered" evidence="1">
    <location>
        <begin position="178"/>
        <end position="276"/>
    </location>
</feature>
<comment type="caution">
    <text evidence="2">The sequence shown here is derived from an EMBL/GenBank/DDBJ whole genome shotgun (WGS) entry which is preliminary data.</text>
</comment>
<feature type="compositionally biased region" description="Pro residues" evidence="1">
    <location>
        <begin position="212"/>
        <end position="222"/>
    </location>
</feature>
<evidence type="ECO:0000256" key="1">
    <source>
        <dbReference type="SAM" id="MobiDB-lite"/>
    </source>
</evidence>
<sequence length="276" mass="29975">MGRWTVAEWLDQLQEHSSFPAGKESLGCGPGVYPHPIDTLLEEDNEFEDEEDGFGKPLPPSPGSGPPTPPPKICNKRRSRGKRGKTDPMHNGSINPERSPKPDSDYIFSRQPDMLVETSVALMPRSPSARRPREFLAGSSVKRTPSKSKSKSKWKMTTGRDGYTYDGPLQILVSTQVTAAQSAHDAARPRVFYPRSSSLPTARPSASDNVPPAIPDKTPTPNPSRTRTARALPPVPVVSAINAPTNNKHRQASTDSGVASSGPRRIRPLPVPRPPS</sequence>
<dbReference type="AlphaFoldDB" id="A0A8H7D739"/>
<feature type="compositionally biased region" description="Polar residues" evidence="1">
    <location>
        <begin position="195"/>
        <end position="208"/>
    </location>
</feature>
<feature type="compositionally biased region" description="Basic residues" evidence="1">
    <location>
        <begin position="144"/>
        <end position="154"/>
    </location>
</feature>
<accession>A0A8H7D739</accession>
<feature type="region of interest" description="Disordered" evidence="1">
    <location>
        <begin position="19"/>
        <end position="161"/>
    </location>
</feature>
<dbReference type="Proteomes" id="UP000623467">
    <property type="component" value="Unassembled WGS sequence"/>
</dbReference>
<dbReference type="OrthoDB" id="3070119at2759"/>
<dbReference type="EMBL" id="JACAZH010000008">
    <property type="protein sequence ID" value="KAF7361273.1"/>
    <property type="molecule type" value="Genomic_DNA"/>
</dbReference>
<organism evidence="2 3">
    <name type="scientific">Mycena sanguinolenta</name>
    <dbReference type="NCBI Taxonomy" id="230812"/>
    <lineage>
        <taxon>Eukaryota</taxon>
        <taxon>Fungi</taxon>
        <taxon>Dikarya</taxon>
        <taxon>Basidiomycota</taxon>
        <taxon>Agaricomycotina</taxon>
        <taxon>Agaricomycetes</taxon>
        <taxon>Agaricomycetidae</taxon>
        <taxon>Agaricales</taxon>
        <taxon>Marasmiineae</taxon>
        <taxon>Mycenaceae</taxon>
        <taxon>Mycena</taxon>
    </lineage>
</organism>
<gene>
    <name evidence="2" type="ORF">MSAN_01159700</name>
</gene>
<keyword evidence="3" id="KW-1185">Reference proteome</keyword>
<name>A0A8H7D739_9AGAR</name>
<proteinExistence type="predicted"/>
<reference evidence="2" key="1">
    <citation type="submission" date="2020-05" db="EMBL/GenBank/DDBJ databases">
        <title>Mycena genomes resolve the evolution of fungal bioluminescence.</title>
        <authorList>
            <person name="Tsai I.J."/>
        </authorList>
    </citation>
    <scope>NUCLEOTIDE SEQUENCE</scope>
    <source>
        <strain evidence="2">160909Yilan</strain>
    </source>
</reference>